<dbReference type="PANTHER" id="PTHR33909:SF1">
    <property type="entry name" value="SEC TRANSLOCON ACCESSORY COMPLEX SUBUNIT YAJC"/>
    <property type="match status" value="1"/>
</dbReference>
<dbReference type="PRINTS" id="PR01853">
    <property type="entry name" value="YAJCTRNLCASE"/>
</dbReference>
<dbReference type="RefSeq" id="WP_262394177.1">
    <property type="nucleotide sequence ID" value="NZ_JACRTD010000001.1"/>
</dbReference>
<accession>A0A926IG00</accession>
<keyword evidence="9 10" id="KW-0472">Membrane</keyword>
<keyword evidence="4" id="KW-1003">Cell membrane</keyword>
<evidence type="ECO:0000256" key="10">
    <source>
        <dbReference type="SAM" id="Phobius"/>
    </source>
</evidence>
<gene>
    <name evidence="11" type="primary">yajC</name>
    <name evidence="11" type="ORF">H8705_01995</name>
</gene>
<evidence type="ECO:0000256" key="7">
    <source>
        <dbReference type="ARBA" id="ARBA00022989"/>
    </source>
</evidence>
<feature type="transmembrane region" description="Helical" evidence="10">
    <location>
        <begin position="6"/>
        <end position="26"/>
    </location>
</feature>
<name>A0A926IG00_9FIRM</name>
<dbReference type="InterPro" id="IPR003849">
    <property type="entry name" value="Preprotein_translocase_YajC"/>
</dbReference>
<comment type="subcellular location">
    <subcellularLocation>
        <location evidence="1">Cell membrane</location>
        <topology evidence="1">Single-pass membrane protein</topology>
    </subcellularLocation>
</comment>
<dbReference type="EMBL" id="JACRTD010000001">
    <property type="protein sequence ID" value="MBC8584354.1"/>
    <property type="molecule type" value="Genomic_DNA"/>
</dbReference>
<evidence type="ECO:0000256" key="5">
    <source>
        <dbReference type="ARBA" id="ARBA00022692"/>
    </source>
</evidence>
<evidence type="ECO:0000256" key="4">
    <source>
        <dbReference type="ARBA" id="ARBA00022475"/>
    </source>
</evidence>
<keyword evidence="5 10" id="KW-0812">Transmembrane</keyword>
<dbReference type="GO" id="GO:0015031">
    <property type="term" value="P:protein transport"/>
    <property type="evidence" value="ECO:0007669"/>
    <property type="project" value="UniProtKB-KW"/>
</dbReference>
<evidence type="ECO:0000256" key="6">
    <source>
        <dbReference type="ARBA" id="ARBA00022927"/>
    </source>
</evidence>
<evidence type="ECO:0000256" key="1">
    <source>
        <dbReference type="ARBA" id="ARBA00004162"/>
    </source>
</evidence>
<evidence type="ECO:0000256" key="2">
    <source>
        <dbReference type="ARBA" id="ARBA00006742"/>
    </source>
</evidence>
<organism evidence="11 12">
    <name type="scientific">Youxingia wuxianensis</name>
    <dbReference type="NCBI Taxonomy" id="2763678"/>
    <lineage>
        <taxon>Bacteria</taxon>
        <taxon>Bacillati</taxon>
        <taxon>Bacillota</taxon>
        <taxon>Clostridia</taxon>
        <taxon>Eubacteriales</taxon>
        <taxon>Oscillospiraceae</taxon>
        <taxon>Youxingia</taxon>
    </lineage>
</organism>
<keyword evidence="3" id="KW-0813">Transport</keyword>
<evidence type="ECO:0000313" key="11">
    <source>
        <dbReference type="EMBL" id="MBC8584354.1"/>
    </source>
</evidence>
<evidence type="ECO:0000313" key="12">
    <source>
        <dbReference type="Proteomes" id="UP000623678"/>
    </source>
</evidence>
<evidence type="ECO:0000256" key="3">
    <source>
        <dbReference type="ARBA" id="ARBA00022448"/>
    </source>
</evidence>
<protein>
    <submittedName>
        <fullName evidence="11">Preprotein translocase subunit YajC</fullName>
    </submittedName>
</protein>
<dbReference type="AlphaFoldDB" id="A0A926IG00"/>
<keyword evidence="6" id="KW-0653">Protein transport</keyword>
<keyword evidence="8" id="KW-0811">Translocation</keyword>
<dbReference type="NCBIfam" id="TIGR00739">
    <property type="entry name" value="yajC"/>
    <property type="match status" value="1"/>
</dbReference>
<dbReference type="GO" id="GO:0005886">
    <property type="term" value="C:plasma membrane"/>
    <property type="evidence" value="ECO:0007669"/>
    <property type="project" value="UniProtKB-SubCell"/>
</dbReference>
<comment type="similarity">
    <text evidence="2">Belongs to the YajC family.</text>
</comment>
<sequence>MSPETTAMLVQFGPLVLIIIVFYFMLIRPQKKREKAVQQMRANLQVGDEVITQGGIIGTVVTVRDDFVVIETASDRNKIRIAKWAVQANNTAHEEAAAAKKEK</sequence>
<evidence type="ECO:0000256" key="8">
    <source>
        <dbReference type="ARBA" id="ARBA00023010"/>
    </source>
</evidence>
<dbReference type="PANTHER" id="PTHR33909">
    <property type="entry name" value="SEC TRANSLOCON ACCESSORY COMPLEX SUBUNIT YAJC"/>
    <property type="match status" value="1"/>
</dbReference>
<dbReference type="Pfam" id="PF02699">
    <property type="entry name" value="YajC"/>
    <property type="match status" value="1"/>
</dbReference>
<dbReference type="Proteomes" id="UP000623678">
    <property type="component" value="Unassembled WGS sequence"/>
</dbReference>
<dbReference type="SMART" id="SM01323">
    <property type="entry name" value="YajC"/>
    <property type="match status" value="1"/>
</dbReference>
<keyword evidence="12" id="KW-1185">Reference proteome</keyword>
<proteinExistence type="inferred from homology"/>
<keyword evidence="7 10" id="KW-1133">Transmembrane helix</keyword>
<comment type="caution">
    <text evidence="11">The sequence shown here is derived from an EMBL/GenBank/DDBJ whole genome shotgun (WGS) entry which is preliminary data.</text>
</comment>
<reference evidence="11" key="1">
    <citation type="submission" date="2020-08" db="EMBL/GenBank/DDBJ databases">
        <title>Genome public.</title>
        <authorList>
            <person name="Liu C."/>
            <person name="Sun Q."/>
        </authorList>
    </citation>
    <scope>NUCLEOTIDE SEQUENCE</scope>
    <source>
        <strain evidence="11">NSJ-64</strain>
    </source>
</reference>
<evidence type="ECO:0000256" key="9">
    <source>
        <dbReference type="ARBA" id="ARBA00023136"/>
    </source>
</evidence>